<dbReference type="GO" id="GO:0005886">
    <property type="term" value="C:plasma membrane"/>
    <property type="evidence" value="ECO:0007669"/>
    <property type="project" value="TreeGrafter"/>
</dbReference>
<dbReference type="RefSeq" id="WP_179658639.1">
    <property type="nucleotide sequence ID" value="NZ_JACBZR010000001.1"/>
</dbReference>
<dbReference type="Gene3D" id="1.10.540.10">
    <property type="entry name" value="Acyl-CoA dehydrogenase/oxidase, N-terminal domain"/>
    <property type="match status" value="2"/>
</dbReference>
<organism evidence="9 10">
    <name type="scientific">Nocardioides panzhihuensis</name>
    <dbReference type="NCBI Taxonomy" id="860243"/>
    <lineage>
        <taxon>Bacteria</taxon>
        <taxon>Bacillati</taxon>
        <taxon>Actinomycetota</taxon>
        <taxon>Actinomycetes</taxon>
        <taxon>Propionibacteriales</taxon>
        <taxon>Nocardioidaceae</taxon>
        <taxon>Nocardioides</taxon>
    </lineage>
</organism>
<protein>
    <submittedName>
        <fullName evidence="9">Alkylation response protein AidB-like acyl-CoA dehydrogenase</fullName>
    </submittedName>
</protein>
<feature type="domain" description="Acyl-CoA dehydrogenase/oxidase N-terminal" evidence="8">
    <location>
        <begin position="6"/>
        <end position="115"/>
    </location>
</feature>
<keyword evidence="5" id="KW-0560">Oxidoreductase</keyword>
<dbReference type="AlphaFoldDB" id="A0A7Z0ISZ5"/>
<keyword evidence="3" id="KW-0285">Flavoprotein</keyword>
<accession>A0A7Z0ISZ5</accession>
<feature type="domain" description="Acyl-CoA dehydrogenase/oxidase C-terminal" evidence="6">
    <location>
        <begin position="564"/>
        <end position="707"/>
    </location>
</feature>
<evidence type="ECO:0000313" key="9">
    <source>
        <dbReference type="EMBL" id="NYI78292.1"/>
    </source>
</evidence>
<dbReference type="InterPro" id="IPR009100">
    <property type="entry name" value="AcylCoA_DH/oxidase_NM_dom_sf"/>
</dbReference>
<feature type="domain" description="Acyl-CoA oxidase/dehydrogenase middle" evidence="7">
    <location>
        <begin position="458"/>
        <end position="552"/>
    </location>
</feature>
<evidence type="ECO:0000259" key="8">
    <source>
        <dbReference type="Pfam" id="PF02771"/>
    </source>
</evidence>
<dbReference type="PANTHER" id="PTHR43292">
    <property type="entry name" value="ACYL-COA DEHYDROGENASE"/>
    <property type="match status" value="1"/>
</dbReference>
<comment type="caution">
    <text evidence="9">The sequence shown here is derived from an EMBL/GenBank/DDBJ whole genome shotgun (WGS) entry which is preliminary data.</text>
</comment>
<dbReference type="GO" id="GO:0016627">
    <property type="term" value="F:oxidoreductase activity, acting on the CH-CH group of donors"/>
    <property type="evidence" value="ECO:0007669"/>
    <property type="project" value="InterPro"/>
</dbReference>
<gene>
    <name evidence="9" type="ORF">BJ988_002940</name>
</gene>
<name>A0A7Z0ISZ5_9ACTN</name>
<dbReference type="Pfam" id="PF02770">
    <property type="entry name" value="Acyl-CoA_dh_M"/>
    <property type="match status" value="1"/>
</dbReference>
<feature type="domain" description="Acyl-CoA dehydrogenase/oxidase C-terminal" evidence="6">
    <location>
        <begin position="203"/>
        <end position="325"/>
    </location>
</feature>
<keyword evidence="10" id="KW-1185">Reference proteome</keyword>
<dbReference type="Gene3D" id="1.20.140.10">
    <property type="entry name" value="Butyryl-CoA Dehydrogenase, subunit A, domain 3"/>
    <property type="match status" value="2"/>
</dbReference>
<dbReference type="InterPro" id="IPR046373">
    <property type="entry name" value="Acyl-CoA_Oxase/DH_mid-dom_sf"/>
</dbReference>
<dbReference type="InterPro" id="IPR009075">
    <property type="entry name" value="AcylCo_DH/oxidase_C"/>
</dbReference>
<dbReference type="EMBL" id="JACBZR010000001">
    <property type="protein sequence ID" value="NYI78292.1"/>
    <property type="molecule type" value="Genomic_DNA"/>
</dbReference>
<reference evidence="9 10" key="1">
    <citation type="submission" date="2020-07" db="EMBL/GenBank/DDBJ databases">
        <title>Sequencing the genomes of 1000 actinobacteria strains.</title>
        <authorList>
            <person name="Klenk H.-P."/>
        </authorList>
    </citation>
    <scope>NUCLEOTIDE SEQUENCE [LARGE SCALE GENOMIC DNA]</scope>
    <source>
        <strain evidence="9 10">DSM 26487</strain>
    </source>
</reference>
<comment type="cofactor">
    <cofactor evidence="1">
        <name>FAD</name>
        <dbReference type="ChEBI" id="CHEBI:57692"/>
    </cofactor>
</comment>
<evidence type="ECO:0000256" key="5">
    <source>
        <dbReference type="ARBA" id="ARBA00023002"/>
    </source>
</evidence>
<dbReference type="PANTHER" id="PTHR43292:SF4">
    <property type="entry name" value="ACYL-COA DEHYDROGENASE FADE34"/>
    <property type="match status" value="1"/>
</dbReference>
<evidence type="ECO:0000259" key="7">
    <source>
        <dbReference type="Pfam" id="PF02770"/>
    </source>
</evidence>
<keyword evidence="4" id="KW-0274">FAD</keyword>
<dbReference type="Gene3D" id="2.40.110.10">
    <property type="entry name" value="Butyryl-CoA Dehydrogenase, subunit A, domain 2"/>
    <property type="match status" value="1"/>
</dbReference>
<dbReference type="Proteomes" id="UP000564496">
    <property type="component" value="Unassembled WGS sequence"/>
</dbReference>
<evidence type="ECO:0000256" key="4">
    <source>
        <dbReference type="ARBA" id="ARBA00022827"/>
    </source>
</evidence>
<dbReference type="Pfam" id="PF00441">
    <property type="entry name" value="Acyl-CoA_dh_1"/>
    <property type="match status" value="2"/>
</dbReference>
<comment type="similarity">
    <text evidence="2">Belongs to the acyl-CoA dehydrogenase family.</text>
</comment>
<dbReference type="InterPro" id="IPR036250">
    <property type="entry name" value="AcylCo_DH-like_C"/>
</dbReference>
<dbReference type="InterPro" id="IPR052161">
    <property type="entry name" value="Mycobact_Acyl-CoA_DH"/>
</dbReference>
<dbReference type="InterPro" id="IPR037069">
    <property type="entry name" value="AcylCoA_DH/ox_N_sf"/>
</dbReference>
<evidence type="ECO:0000256" key="1">
    <source>
        <dbReference type="ARBA" id="ARBA00001974"/>
    </source>
</evidence>
<dbReference type="FunFam" id="2.40.110.10:FF:000011">
    <property type="entry name" value="Acyl-CoA dehydrogenase FadE34"/>
    <property type="match status" value="1"/>
</dbReference>
<proteinExistence type="inferred from homology"/>
<evidence type="ECO:0000259" key="6">
    <source>
        <dbReference type="Pfam" id="PF00441"/>
    </source>
</evidence>
<evidence type="ECO:0000313" key="10">
    <source>
        <dbReference type="Proteomes" id="UP000564496"/>
    </source>
</evidence>
<evidence type="ECO:0000256" key="2">
    <source>
        <dbReference type="ARBA" id="ARBA00009347"/>
    </source>
</evidence>
<evidence type="ECO:0000256" key="3">
    <source>
        <dbReference type="ARBA" id="ARBA00022630"/>
    </source>
</evidence>
<sequence>MALAITEDHEALAEVASSYLQRSEARAAARATLESPAALPESWKAVADLGWLGLHLDEAHGGSGYGLAELAVVLECFGHELAPGPFLPTVVCSAIIAASAEEDVRTDLLPGLADGSQVGAVGLVTGLSLSADGTLTGESRAVLGAPTADLVALVVGDDVVVLDVSAPGLEVSPDDALDSTRGIGTVTAGSVAVPRERVLIGAARRAVTAFRILASAEAVGSINACVEEATAYAKVREQFGRPIGTFQAVKHHLANMLVDAEQAVAAAWDAARSTDLDDAWFAAAVAAAHAARAQVQTARLNIQLHGGIGFTWEHDSHLYLRRAETVAALLRDGRDPLRDVVEGYRGGTAHGASFELPEESETYRAEAREAVARLQSLPESERRDFLVDSGYLVPHWRAPWGRGAGVVEQLVIEEEFTGVELPDTGISGWISLTISQEGTEDQQSRWIDDVLRGRSDWCQLFSEPDAGSDAAAVRTVGKRVEGGWLVTGQKVWTSTAASCQWGLATVRTDSSAGKHAGVTMMAIDMGHPGVEIRPLRELTGDALFNEVFFDDVFVPDADVVGGEGQGWKVARATLGNERVSIGGGSGSISFGPTQLLELLDEGPGLPAYAEHEVGAVLLEAYTLKLLNMRLASRALAGGRPGPEANITKLLKAEHSQRITNLGMVLAGTAAVTGRRPEVSDPYLFARCLTIAGGTSEIMRNTIAERLLGLPRDPLAR</sequence>
<dbReference type="InterPro" id="IPR006091">
    <property type="entry name" value="Acyl-CoA_Oxase/DH_mid-dom"/>
</dbReference>
<dbReference type="Pfam" id="PF02771">
    <property type="entry name" value="Acyl-CoA_dh_N"/>
    <property type="match status" value="1"/>
</dbReference>
<dbReference type="InterPro" id="IPR013786">
    <property type="entry name" value="AcylCoA_DH/ox_N"/>
</dbReference>
<dbReference type="SUPFAM" id="SSF56645">
    <property type="entry name" value="Acyl-CoA dehydrogenase NM domain-like"/>
    <property type="match status" value="2"/>
</dbReference>
<dbReference type="SUPFAM" id="SSF47203">
    <property type="entry name" value="Acyl-CoA dehydrogenase C-terminal domain-like"/>
    <property type="match status" value="2"/>
</dbReference>
<dbReference type="GO" id="GO:0050660">
    <property type="term" value="F:flavin adenine dinucleotide binding"/>
    <property type="evidence" value="ECO:0007669"/>
    <property type="project" value="InterPro"/>
</dbReference>